<dbReference type="GO" id="GO:1990077">
    <property type="term" value="C:primosome complex"/>
    <property type="evidence" value="ECO:0007669"/>
    <property type="project" value="UniProtKB-KW"/>
</dbReference>
<dbReference type="GO" id="GO:0006269">
    <property type="term" value="P:DNA replication, synthesis of primer"/>
    <property type="evidence" value="ECO:0007669"/>
    <property type="project" value="UniProtKB-KW"/>
</dbReference>
<dbReference type="GO" id="GO:0000428">
    <property type="term" value="C:DNA-directed RNA polymerase complex"/>
    <property type="evidence" value="ECO:0007669"/>
    <property type="project" value="UniProtKB-KW"/>
</dbReference>
<keyword evidence="2" id="KW-0639">Primosome</keyword>
<dbReference type="CDD" id="cd03364">
    <property type="entry name" value="TOPRIM_DnaG_primases"/>
    <property type="match status" value="1"/>
</dbReference>
<accession>A0A841R3M4</accession>
<keyword evidence="6" id="KW-0479">Metal-binding</keyword>
<dbReference type="Gene3D" id="3.40.1360.10">
    <property type="match status" value="1"/>
</dbReference>
<evidence type="ECO:0000256" key="2">
    <source>
        <dbReference type="ARBA" id="ARBA00022515"/>
    </source>
</evidence>
<dbReference type="Pfam" id="PF08275">
    <property type="entry name" value="DNAG_N"/>
    <property type="match status" value="1"/>
</dbReference>
<evidence type="ECO:0000256" key="9">
    <source>
        <dbReference type="ARBA" id="ARBA00023163"/>
    </source>
</evidence>
<dbReference type="InterPro" id="IPR002694">
    <property type="entry name" value="Znf_CHC2"/>
</dbReference>
<keyword evidence="12" id="KW-1185">Reference proteome</keyword>
<keyword evidence="5" id="KW-0235">DNA replication</keyword>
<keyword evidence="9" id="KW-0804">Transcription</keyword>
<dbReference type="Pfam" id="PF01807">
    <property type="entry name" value="Zn_ribbon_DnaG"/>
    <property type="match status" value="1"/>
</dbReference>
<gene>
    <name evidence="11" type="ORF">HNR50_000108</name>
</gene>
<dbReference type="GO" id="GO:0008270">
    <property type="term" value="F:zinc ion binding"/>
    <property type="evidence" value="ECO:0007669"/>
    <property type="project" value="UniProtKB-KW"/>
</dbReference>
<dbReference type="InterPro" id="IPR037068">
    <property type="entry name" value="DNA_primase_core_N_sf"/>
</dbReference>
<reference evidence="11 12" key="1">
    <citation type="submission" date="2020-08" db="EMBL/GenBank/DDBJ databases">
        <title>Genomic Encyclopedia of Type Strains, Phase IV (KMG-IV): sequencing the most valuable type-strain genomes for metagenomic binning, comparative biology and taxonomic classification.</title>
        <authorList>
            <person name="Goeker M."/>
        </authorList>
    </citation>
    <scope>NUCLEOTIDE SEQUENCE [LARGE SCALE GENOMIC DNA]</scope>
    <source>
        <strain evidence="11 12">DSM 2461</strain>
    </source>
</reference>
<evidence type="ECO:0000256" key="6">
    <source>
        <dbReference type="ARBA" id="ARBA00022723"/>
    </source>
</evidence>
<keyword evidence="7" id="KW-0863">Zinc-finger</keyword>
<dbReference type="InterPro" id="IPR050219">
    <property type="entry name" value="DnaG_primase"/>
</dbReference>
<keyword evidence="4" id="KW-0548">Nucleotidyltransferase</keyword>
<evidence type="ECO:0000256" key="5">
    <source>
        <dbReference type="ARBA" id="ARBA00022705"/>
    </source>
</evidence>
<sequence length="888" mass="100752">MKTLKVSGFLDEFEKDEIKKRVDILSLFSSFGVSYEKKGRSHMAKCPWHDDDTPSLSIDQGKGLYNCFGCGESGDIFDLVQKMEGIDFKDSLKYLKEFDGSIVPFSKTLEVPAEPVPSESHQPEGGSFEGVDLERVMEFYRKSLSTSEEAVSYFDQRGIDRKVLSRFGCGYASGKLRSMVSDEQFKELKQAGVFNEKGYESFKDCVVIPLLDSAGKAVGLYGRKISPTAKVKHLYLKGPHRGLLNRKAAAVYREEVILTESVIDALSLIQMGIENVIPCYGANGFTEEHLSLLHSERVKLVTIAFDNDDSGRAAAEKLIESLLAEGFPVKVIAPPEVKDWNELLTLGSSVDEIKRLLETADVIYPPGKSPDFYVTRENGKYTFEIDQIIYRVLGVKEVFISNLRVNIRSQFGEDVFLDNVDLYSSRSRTSYAVSLASRFSLEVKKIEKSLMRIVEYLEEMRDEALNQAEKETSVPSLTEEEKRIGLEFLRSEDLFDQIVSDLETIGYVGEDLNKLLMYLAATSRKLDDPISILVLSQSASGKSMLVDAVSRLIPPEDLLQVSSLSDQALNYVEEGGLVHKFLVMGEAVHSDVVEYQIREMLSARQLSRLITTKDEKTGQMVSKKVEREVIVASVMSSTNTEVNPENASRCFLLNADETDEQTVRIHERQRQKYSLHRTSEKRKTVPEIVKKHISAQRLLEKKMIVNPYGEHLDFPSRLMRSRRDNDRFIDLIATVCFLRQYQKEVKIHEEGNERIEYIECDLKDYGIAYRIMTENLLKSMLLEITPSDEKLYEAIREMAKDEAKSQNLKVSEVGFTQRQIREFTGLGQSWVKQHLRTLVELEYLMISGGGRSGSRNTYRLRSDEKIGVVDVSVIPTPDAIEKILKKRV</sequence>
<dbReference type="Proteomes" id="UP000587760">
    <property type="component" value="Unassembled WGS sequence"/>
</dbReference>
<dbReference type="GO" id="GO:0003677">
    <property type="term" value="F:DNA binding"/>
    <property type="evidence" value="ECO:0007669"/>
    <property type="project" value="InterPro"/>
</dbReference>
<dbReference type="PANTHER" id="PTHR30313">
    <property type="entry name" value="DNA PRIMASE"/>
    <property type="match status" value="1"/>
</dbReference>
<dbReference type="SMART" id="SM00400">
    <property type="entry name" value="ZnF_CHCC"/>
    <property type="match status" value="1"/>
</dbReference>
<dbReference type="InterPro" id="IPR006171">
    <property type="entry name" value="TOPRIM_dom"/>
</dbReference>
<dbReference type="InterPro" id="IPR013264">
    <property type="entry name" value="DNAG_N"/>
</dbReference>
<evidence type="ECO:0000313" key="11">
    <source>
        <dbReference type="EMBL" id="MBB6478475.1"/>
    </source>
</evidence>
<evidence type="ECO:0000256" key="8">
    <source>
        <dbReference type="ARBA" id="ARBA00022833"/>
    </source>
</evidence>
<dbReference type="PROSITE" id="PS50880">
    <property type="entry name" value="TOPRIM"/>
    <property type="match status" value="1"/>
</dbReference>
<protein>
    <submittedName>
        <fullName evidence="11">DNA primase catalytic core</fullName>
    </submittedName>
</protein>
<dbReference type="RefSeq" id="WP_184742352.1">
    <property type="nucleotide sequence ID" value="NZ_JACHGJ010000001.1"/>
</dbReference>
<dbReference type="Pfam" id="PF13155">
    <property type="entry name" value="Toprim_2"/>
    <property type="match status" value="1"/>
</dbReference>
<dbReference type="InterPro" id="IPR034151">
    <property type="entry name" value="TOPRIM_DnaG_bac"/>
</dbReference>
<dbReference type="SUPFAM" id="SSF56731">
    <property type="entry name" value="DNA primase core"/>
    <property type="match status" value="1"/>
</dbReference>
<feature type="domain" description="Toprim" evidence="10">
    <location>
        <begin position="254"/>
        <end position="337"/>
    </location>
</feature>
<dbReference type="AlphaFoldDB" id="A0A841R3M4"/>
<evidence type="ECO:0000256" key="3">
    <source>
        <dbReference type="ARBA" id="ARBA00022679"/>
    </source>
</evidence>
<dbReference type="GO" id="GO:0005737">
    <property type="term" value="C:cytoplasm"/>
    <property type="evidence" value="ECO:0007669"/>
    <property type="project" value="TreeGrafter"/>
</dbReference>
<keyword evidence="8" id="KW-0862">Zinc</keyword>
<name>A0A841R3M4_9SPIO</name>
<dbReference type="EMBL" id="JACHGJ010000001">
    <property type="protein sequence ID" value="MBB6478475.1"/>
    <property type="molecule type" value="Genomic_DNA"/>
</dbReference>
<evidence type="ECO:0000256" key="4">
    <source>
        <dbReference type="ARBA" id="ARBA00022695"/>
    </source>
</evidence>
<dbReference type="SMART" id="SM00493">
    <property type="entry name" value="TOPRIM"/>
    <property type="match status" value="1"/>
</dbReference>
<evidence type="ECO:0000256" key="7">
    <source>
        <dbReference type="ARBA" id="ARBA00022771"/>
    </source>
</evidence>
<dbReference type="Gene3D" id="3.90.980.10">
    <property type="entry name" value="DNA primase, catalytic core, N-terminal domain"/>
    <property type="match status" value="1"/>
</dbReference>
<dbReference type="InterPro" id="IPR036977">
    <property type="entry name" value="DNA_primase_Znf_CHC2"/>
</dbReference>
<dbReference type="GO" id="GO:0003899">
    <property type="term" value="F:DNA-directed RNA polymerase activity"/>
    <property type="evidence" value="ECO:0007669"/>
    <property type="project" value="InterPro"/>
</dbReference>
<keyword evidence="1" id="KW-0240">DNA-directed RNA polymerase</keyword>
<dbReference type="PANTHER" id="PTHR30313:SF2">
    <property type="entry name" value="DNA PRIMASE"/>
    <property type="match status" value="1"/>
</dbReference>
<keyword evidence="3" id="KW-0808">Transferase</keyword>
<dbReference type="Gene3D" id="3.90.580.10">
    <property type="entry name" value="Zinc finger, CHC2-type domain"/>
    <property type="match status" value="1"/>
</dbReference>
<organism evidence="11 12">
    <name type="scientific">Spirochaeta isovalerica</name>
    <dbReference type="NCBI Taxonomy" id="150"/>
    <lineage>
        <taxon>Bacteria</taxon>
        <taxon>Pseudomonadati</taxon>
        <taxon>Spirochaetota</taxon>
        <taxon>Spirochaetia</taxon>
        <taxon>Spirochaetales</taxon>
        <taxon>Spirochaetaceae</taxon>
        <taxon>Spirochaeta</taxon>
    </lineage>
</organism>
<evidence type="ECO:0000259" key="10">
    <source>
        <dbReference type="PROSITE" id="PS50880"/>
    </source>
</evidence>
<proteinExistence type="predicted"/>
<evidence type="ECO:0000256" key="1">
    <source>
        <dbReference type="ARBA" id="ARBA00022478"/>
    </source>
</evidence>
<comment type="caution">
    <text evidence="11">The sequence shown here is derived from an EMBL/GenBank/DDBJ whole genome shotgun (WGS) entry which is preliminary data.</text>
</comment>
<dbReference type="SUPFAM" id="SSF57783">
    <property type="entry name" value="Zinc beta-ribbon"/>
    <property type="match status" value="1"/>
</dbReference>
<evidence type="ECO:0000313" key="12">
    <source>
        <dbReference type="Proteomes" id="UP000587760"/>
    </source>
</evidence>